<organism evidence="2 3">
    <name type="scientific">Clostridium aromativorans</name>
    <dbReference type="NCBI Taxonomy" id="2836848"/>
    <lineage>
        <taxon>Bacteria</taxon>
        <taxon>Bacillati</taxon>
        <taxon>Bacillota</taxon>
        <taxon>Clostridia</taxon>
        <taxon>Eubacteriales</taxon>
        <taxon>Clostridiaceae</taxon>
        <taxon>Clostridium</taxon>
    </lineage>
</organism>
<name>A0ABS8NAC5_9CLOT</name>
<dbReference type="CDD" id="cd11614">
    <property type="entry name" value="SAF_CpaB_FlgA_like"/>
    <property type="match status" value="1"/>
</dbReference>
<comment type="caution">
    <text evidence="2">The sequence shown here is derived from an EMBL/GenBank/DDBJ whole genome shotgun (WGS) entry which is preliminary data.</text>
</comment>
<gene>
    <name evidence="2" type="ORF">LN736_18305</name>
</gene>
<sequence length="244" mass="26622">MINLKSRKKEIGIVLATSAVWIGIIGATFYITGSVPSLKGKYVYSVKAAKNITAGSIVKQSDLKIVKDSIYNKVPTSYGYNETKSIVGKITDRNIYKNENIKKDDISEPTNGLRPCTLSVSLDTLSDNSITSGDYVDVIVNYKEKGRKPDIIVSKALVSKVVDSTGEPMSDQKTSDQKQIPAHLTVLVNNSDILSIEDAKKIASFSFYKYPSQNTAASKVMYIPSWDKPVPSPAQQSSDSAAQK</sequence>
<accession>A0ABS8NAC5</accession>
<evidence type="ECO:0008006" key="4">
    <source>
        <dbReference type="Google" id="ProtNLM"/>
    </source>
</evidence>
<evidence type="ECO:0000256" key="1">
    <source>
        <dbReference type="SAM" id="Phobius"/>
    </source>
</evidence>
<evidence type="ECO:0000313" key="2">
    <source>
        <dbReference type="EMBL" id="MCC9296790.1"/>
    </source>
</evidence>
<evidence type="ECO:0000313" key="3">
    <source>
        <dbReference type="Proteomes" id="UP001165422"/>
    </source>
</evidence>
<feature type="transmembrane region" description="Helical" evidence="1">
    <location>
        <begin position="12"/>
        <end position="31"/>
    </location>
</feature>
<keyword evidence="1" id="KW-0472">Membrane</keyword>
<reference evidence="2" key="1">
    <citation type="submission" date="2021-11" db="EMBL/GenBank/DDBJ databases">
        <authorList>
            <person name="Qingchun L."/>
            <person name="Dong Z."/>
            <person name="Zongwei Q."/>
            <person name="Jia Z."/>
            <person name="Duotao L."/>
        </authorList>
    </citation>
    <scope>NUCLEOTIDE SEQUENCE</scope>
    <source>
        <strain evidence="2">WLY-B-L2</strain>
    </source>
</reference>
<proteinExistence type="predicted"/>
<dbReference type="EMBL" id="JAJJPB010000050">
    <property type="protein sequence ID" value="MCC9296790.1"/>
    <property type="molecule type" value="Genomic_DNA"/>
</dbReference>
<keyword evidence="1" id="KW-1133">Transmembrane helix</keyword>
<keyword evidence="1" id="KW-0812">Transmembrane</keyword>
<dbReference type="RefSeq" id="WP_179977700.1">
    <property type="nucleotide sequence ID" value="NZ_JAJJPB010000050.1"/>
</dbReference>
<protein>
    <recommendedName>
        <fullName evidence="4">SAF domain-containing protein</fullName>
    </recommendedName>
</protein>
<keyword evidence="3" id="KW-1185">Reference proteome</keyword>
<dbReference type="Proteomes" id="UP001165422">
    <property type="component" value="Unassembled WGS sequence"/>
</dbReference>